<evidence type="ECO:0000259" key="2">
    <source>
        <dbReference type="PROSITE" id="PS50090"/>
    </source>
</evidence>
<sequence length="389" mass="45123">MVKLSNRKDVQCGESSRRPNADSQIVEGEGRKLGDSIRTPGVLIKARTVSQAGQKTSVRFGSKTKKRKKRVTSRHRRMGKSQDPIEALVQDCSRVPMPEVEEIYGYRFTKEEDAILMDEVRRYIKEKKWEEEEGLERMLDSRKYVEAYGCWSVIKRSLPHRPCTSLRRRALKLFDKGSFLGRWSKGETQLLRCLQKKHENQWKYLSTLIGRSRISIMEKWRCMGRAKATGVWTREELQELSDLVQSCLRFKMLEDKSSRQLLRDNISWDKVADAIGTHSHANCCNKWYGNLSAAMVTDGLWASKDDFLLLESLLESGACMEEEVDWNSLLPHRSGQTCLLRWKQLAKHLGENRTRGFLEKLDDLVPHKSTVLHLWYKKSSLMYLESTSS</sequence>
<dbReference type="PANTHER" id="PTHR47430">
    <property type="entry name" value="GB|AAC33480.1"/>
    <property type="match status" value="1"/>
</dbReference>
<feature type="compositionally biased region" description="Basic residues" evidence="1">
    <location>
        <begin position="62"/>
        <end position="79"/>
    </location>
</feature>
<dbReference type="InterPro" id="IPR009057">
    <property type="entry name" value="Homeodomain-like_sf"/>
</dbReference>
<feature type="domain" description="Myb-like" evidence="2">
    <location>
        <begin position="293"/>
        <end position="346"/>
    </location>
</feature>
<name>A0A9D4Z7A9_ADICA</name>
<accession>A0A9D4Z7A9</accession>
<dbReference type="SMART" id="SM00717">
    <property type="entry name" value="SANT"/>
    <property type="match status" value="3"/>
</dbReference>
<keyword evidence="4" id="KW-1185">Reference proteome</keyword>
<feature type="domain" description="Myb-like" evidence="2">
    <location>
        <begin position="224"/>
        <end position="291"/>
    </location>
</feature>
<feature type="compositionally biased region" description="Basic and acidic residues" evidence="1">
    <location>
        <begin position="1"/>
        <end position="20"/>
    </location>
</feature>
<protein>
    <recommendedName>
        <fullName evidence="2">Myb-like domain-containing protein</fullName>
    </recommendedName>
</protein>
<reference evidence="3" key="1">
    <citation type="submission" date="2021-01" db="EMBL/GenBank/DDBJ databases">
        <title>Adiantum capillus-veneris genome.</title>
        <authorList>
            <person name="Fang Y."/>
            <person name="Liao Q."/>
        </authorList>
    </citation>
    <scope>NUCLEOTIDE SEQUENCE</scope>
    <source>
        <strain evidence="3">H3</strain>
        <tissue evidence="3">Leaf</tissue>
    </source>
</reference>
<dbReference type="PROSITE" id="PS50090">
    <property type="entry name" value="MYB_LIKE"/>
    <property type="match status" value="3"/>
</dbReference>
<dbReference type="Pfam" id="PF13921">
    <property type="entry name" value="Myb_DNA-bind_6"/>
    <property type="match status" value="1"/>
</dbReference>
<dbReference type="SUPFAM" id="SSF46689">
    <property type="entry name" value="Homeodomain-like"/>
    <property type="match status" value="2"/>
</dbReference>
<dbReference type="PANTHER" id="PTHR47430:SF4">
    <property type="entry name" value="GB|AAC33480.1"/>
    <property type="match status" value="1"/>
</dbReference>
<dbReference type="InterPro" id="IPR001005">
    <property type="entry name" value="SANT/Myb"/>
</dbReference>
<feature type="region of interest" description="Disordered" evidence="1">
    <location>
        <begin position="53"/>
        <end position="81"/>
    </location>
</feature>
<dbReference type="EMBL" id="JABFUD020000020">
    <property type="protein sequence ID" value="KAI5064119.1"/>
    <property type="molecule type" value="Genomic_DNA"/>
</dbReference>
<evidence type="ECO:0000313" key="3">
    <source>
        <dbReference type="EMBL" id="KAI5064119.1"/>
    </source>
</evidence>
<dbReference type="AlphaFoldDB" id="A0A9D4Z7A9"/>
<comment type="caution">
    <text evidence="3">The sequence shown here is derived from an EMBL/GenBank/DDBJ whole genome shotgun (WGS) entry which is preliminary data.</text>
</comment>
<dbReference type="Proteomes" id="UP000886520">
    <property type="component" value="Chromosome 20"/>
</dbReference>
<organism evidence="3 4">
    <name type="scientific">Adiantum capillus-veneris</name>
    <name type="common">Maidenhair fern</name>
    <dbReference type="NCBI Taxonomy" id="13818"/>
    <lineage>
        <taxon>Eukaryota</taxon>
        <taxon>Viridiplantae</taxon>
        <taxon>Streptophyta</taxon>
        <taxon>Embryophyta</taxon>
        <taxon>Tracheophyta</taxon>
        <taxon>Polypodiopsida</taxon>
        <taxon>Polypodiidae</taxon>
        <taxon>Polypodiales</taxon>
        <taxon>Pteridineae</taxon>
        <taxon>Pteridaceae</taxon>
        <taxon>Vittarioideae</taxon>
        <taxon>Adiantum</taxon>
    </lineage>
</organism>
<dbReference type="OrthoDB" id="39591at2759"/>
<dbReference type="Gene3D" id="1.10.10.60">
    <property type="entry name" value="Homeodomain-like"/>
    <property type="match status" value="2"/>
</dbReference>
<feature type="region of interest" description="Disordered" evidence="1">
    <location>
        <begin position="1"/>
        <end position="36"/>
    </location>
</feature>
<proteinExistence type="predicted"/>
<feature type="domain" description="Myb-like" evidence="2">
    <location>
        <begin position="181"/>
        <end position="221"/>
    </location>
</feature>
<dbReference type="CDD" id="cd00167">
    <property type="entry name" value="SANT"/>
    <property type="match status" value="1"/>
</dbReference>
<evidence type="ECO:0000256" key="1">
    <source>
        <dbReference type="SAM" id="MobiDB-lite"/>
    </source>
</evidence>
<gene>
    <name evidence="3" type="ORF">GOP47_0020789</name>
</gene>
<evidence type="ECO:0000313" key="4">
    <source>
        <dbReference type="Proteomes" id="UP000886520"/>
    </source>
</evidence>